<dbReference type="EMBL" id="AMZH03005272">
    <property type="protein sequence ID" value="RRT66834.1"/>
    <property type="molecule type" value="Genomic_DNA"/>
</dbReference>
<sequence>MSEPGEGFNGDDKELGIEHQGRNFRVITCCVIGFYVVAKVSARHGSAGMCKVVHVGLEDWRGLCFLLTPPKWHEITVISLLSQQLQMDSELTQKMGAVFPTHTSKITAISHFEPAFMTAVEHFLAAATAATCSSFVIDAVGRREREDEEEKASLLLGDHAVRHLGLLLLLSLPSSGNSDTSSKDRRRRRESTGESDRHREKTGATRGGFPGFRHG</sequence>
<evidence type="ECO:0000256" key="1">
    <source>
        <dbReference type="SAM" id="MobiDB-lite"/>
    </source>
</evidence>
<gene>
    <name evidence="2" type="ORF">B296_00028523</name>
</gene>
<evidence type="ECO:0000313" key="3">
    <source>
        <dbReference type="Proteomes" id="UP000287651"/>
    </source>
</evidence>
<organism evidence="2 3">
    <name type="scientific">Ensete ventricosum</name>
    <name type="common">Abyssinian banana</name>
    <name type="synonym">Musa ensete</name>
    <dbReference type="NCBI Taxonomy" id="4639"/>
    <lineage>
        <taxon>Eukaryota</taxon>
        <taxon>Viridiplantae</taxon>
        <taxon>Streptophyta</taxon>
        <taxon>Embryophyta</taxon>
        <taxon>Tracheophyta</taxon>
        <taxon>Spermatophyta</taxon>
        <taxon>Magnoliopsida</taxon>
        <taxon>Liliopsida</taxon>
        <taxon>Zingiberales</taxon>
        <taxon>Musaceae</taxon>
        <taxon>Ensete</taxon>
    </lineage>
</organism>
<feature type="region of interest" description="Disordered" evidence="1">
    <location>
        <begin position="175"/>
        <end position="215"/>
    </location>
</feature>
<protein>
    <submittedName>
        <fullName evidence="2">Uncharacterized protein</fullName>
    </submittedName>
</protein>
<dbReference type="Proteomes" id="UP000287651">
    <property type="component" value="Unassembled WGS sequence"/>
</dbReference>
<dbReference type="AlphaFoldDB" id="A0A426ZSJ0"/>
<reference evidence="2 3" key="1">
    <citation type="journal article" date="2014" name="Agronomy (Basel)">
        <title>A Draft Genome Sequence for Ensete ventricosum, the Drought-Tolerant Tree Against Hunger.</title>
        <authorList>
            <person name="Harrison J."/>
            <person name="Moore K.A."/>
            <person name="Paszkiewicz K."/>
            <person name="Jones T."/>
            <person name="Grant M."/>
            <person name="Ambacheew D."/>
            <person name="Muzemil S."/>
            <person name="Studholme D.J."/>
        </authorList>
    </citation>
    <scope>NUCLEOTIDE SEQUENCE [LARGE SCALE GENOMIC DNA]</scope>
</reference>
<feature type="compositionally biased region" description="Gly residues" evidence="1">
    <location>
        <begin position="205"/>
        <end position="215"/>
    </location>
</feature>
<comment type="caution">
    <text evidence="2">The sequence shown here is derived from an EMBL/GenBank/DDBJ whole genome shotgun (WGS) entry which is preliminary data.</text>
</comment>
<proteinExistence type="predicted"/>
<accession>A0A426ZSJ0</accession>
<feature type="compositionally biased region" description="Basic and acidic residues" evidence="1">
    <location>
        <begin position="190"/>
        <end position="203"/>
    </location>
</feature>
<name>A0A426ZSJ0_ENSVE</name>
<evidence type="ECO:0000313" key="2">
    <source>
        <dbReference type="EMBL" id="RRT66834.1"/>
    </source>
</evidence>